<protein>
    <submittedName>
        <fullName evidence="11">ABC transporter permease</fullName>
    </submittedName>
</protein>
<accession>A0A127I040</accession>
<reference evidence="11 12" key="1">
    <citation type="submission" date="2016-02" db="EMBL/GenBank/DDBJ databases">
        <title>Complete genome sequence of Pseudomonas azotoformans S4.</title>
        <authorList>
            <person name="Fang Y."/>
            <person name="Wu L."/>
            <person name="Feng G."/>
        </authorList>
    </citation>
    <scope>NUCLEOTIDE SEQUENCE [LARGE SCALE GENOMIC DNA]</scope>
    <source>
        <strain evidence="11 12">S4</strain>
    </source>
</reference>
<evidence type="ECO:0000256" key="6">
    <source>
        <dbReference type="ARBA" id="ARBA00022970"/>
    </source>
</evidence>
<dbReference type="EMBL" id="CP014546">
    <property type="protein sequence ID" value="AMN80185.1"/>
    <property type="molecule type" value="Genomic_DNA"/>
</dbReference>
<dbReference type="Proteomes" id="UP000070516">
    <property type="component" value="Chromosome"/>
</dbReference>
<comment type="similarity">
    <text evidence="2">Belongs to the binding-protein-dependent transport system permease family. HisMQ subfamily.</text>
</comment>
<dbReference type="Pfam" id="PF00528">
    <property type="entry name" value="BPD_transp_1"/>
    <property type="match status" value="1"/>
</dbReference>
<keyword evidence="5 9" id="KW-0812">Transmembrane</keyword>
<dbReference type="Gene3D" id="1.10.3720.10">
    <property type="entry name" value="MetI-like"/>
    <property type="match status" value="1"/>
</dbReference>
<evidence type="ECO:0000256" key="2">
    <source>
        <dbReference type="ARBA" id="ARBA00010072"/>
    </source>
</evidence>
<feature type="transmembrane region" description="Helical" evidence="9">
    <location>
        <begin position="185"/>
        <end position="206"/>
    </location>
</feature>
<dbReference type="CDD" id="cd06261">
    <property type="entry name" value="TM_PBP2"/>
    <property type="match status" value="1"/>
</dbReference>
<keyword evidence="3 9" id="KW-0813">Transport</keyword>
<feature type="transmembrane region" description="Helical" evidence="9">
    <location>
        <begin position="160"/>
        <end position="179"/>
    </location>
</feature>
<dbReference type="GO" id="GO:0043190">
    <property type="term" value="C:ATP-binding cassette (ABC) transporter complex"/>
    <property type="evidence" value="ECO:0007669"/>
    <property type="project" value="InterPro"/>
</dbReference>
<evidence type="ECO:0000256" key="8">
    <source>
        <dbReference type="ARBA" id="ARBA00023136"/>
    </source>
</evidence>
<dbReference type="GO" id="GO:0022857">
    <property type="term" value="F:transmembrane transporter activity"/>
    <property type="evidence" value="ECO:0007669"/>
    <property type="project" value="InterPro"/>
</dbReference>
<sequence length="221" mass="24563">MNGLTMLWDNAALFATGLQNTLLLFCVSAVCAFGLACGIAFLLEGRQNLPRRLLRGLLDLMRMLPFLIFLYLLYYGLPNAGVRLDVWTAGFIALITYHGAYFAEILRAARIALPAGQAEAAWAHGFINATMYWRILLPQMVMRSGPLFGNQLVCVLKDTAFLSIITLMDLTAAASAVQAKYFVPLPPFILVIALYWSITLIVEALLQRLARRAQKRGLVHE</sequence>
<evidence type="ECO:0000256" key="4">
    <source>
        <dbReference type="ARBA" id="ARBA00022475"/>
    </source>
</evidence>
<dbReference type="RefSeq" id="WP_033903146.1">
    <property type="nucleotide sequence ID" value="NZ_CP014546.1"/>
</dbReference>
<dbReference type="KEGG" id="pazo:AYR47_18545"/>
<evidence type="ECO:0000256" key="7">
    <source>
        <dbReference type="ARBA" id="ARBA00022989"/>
    </source>
</evidence>
<dbReference type="NCBIfam" id="TIGR01726">
    <property type="entry name" value="HEQRo_perm_3TM"/>
    <property type="match status" value="1"/>
</dbReference>
<evidence type="ECO:0000313" key="12">
    <source>
        <dbReference type="Proteomes" id="UP000070516"/>
    </source>
</evidence>
<evidence type="ECO:0000313" key="11">
    <source>
        <dbReference type="EMBL" id="AMN80185.1"/>
    </source>
</evidence>
<dbReference type="PROSITE" id="PS50928">
    <property type="entry name" value="ABC_TM1"/>
    <property type="match status" value="1"/>
</dbReference>
<feature type="transmembrane region" description="Helical" evidence="9">
    <location>
        <begin position="56"/>
        <end position="74"/>
    </location>
</feature>
<feature type="transmembrane region" description="Helical" evidence="9">
    <location>
        <begin position="22"/>
        <end position="44"/>
    </location>
</feature>
<dbReference type="PANTHER" id="PTHR30614:SF0">
    <property type="entry name" value="L-CYSTINE TRANSPORT SYSTEM PERMEASE PROTEIN TCYL"/>
    <property type="match status" value="1"/>
</dbReference>
<dbReference type="InterPro" id="IPR000515">
    <property type="entry name" value="MetI-like"/>
</dbReference>
<dbReference type="InterPro" id="IPR010065">
    <property type="entry name" value="AA_ABC_transptr_permease_3TM"/>
</dbReference>
<keyword evidence="8 9" id="KW-0472">Membrane</keyword>
<evidence type="ECO:0000256" key="3">
    <source>
        <dbReference type="ARBA" id="ARBA00022448"/>
    </source>
</evidence>
<gene>
    <name evidence="11" type="ORF">AYR47_18545</name>
</gene>
<keyword evidence="7 9" id="KW-1133">Transmembrane helix</keyword>
<comment type="subcellular location">
    <subcellularLocation>
        <location evidence="1">Cell inner membrane</location>
        <topology evidence="1">Multi-pass membrane protein</topology>
    </subcellularLocation>
    <subcellularLocation>
        <location evidence="9">Cell membrane</location>
        <topology evidence="9">Multi-pass membrane protein</topology>
    </subcellularLocation>
</comment>
<name>A0A127I040_PSEAZ</name>
<dbReference type="SUPFAM" id="SSF161098">
    <property type="entry name" value="MetI-like"/>
    <property type="match status" value="1"/>
</dbReference>
<evidence type="ECO:0000256" key="1">
    <source>
        <dbReference type="ARBA" id="ARBA00004429"/>
    </source>
</evidence>
<dbReference type="PANTHER" id="PTHR30614">
    <property type="entry name" value="MEMBRANE COMPONENT OF AMINO ACID ABC TRANSPORTER"/>
    <property type="match status" value="1"/>
</dbReference>
<dbReference type="InterPro" id="IPR035906">
    <property type="entry name" value="MetI-like_sf"/>
</dbReference>
<keyword evidence="6" id="KW-0029">Amino-acid transport</keyword>
<dbReference type="AlphaFoldDB" id="A0A127I040"/>
<feature type="transmembrane region" description="Helical" evidence="9">
    <location>
        <begin position="86"/>
        <end position="103"/>
    </location>
</feature>
<organism evidence="11 12">
    <name type="scientific">Pseudomonas azotoformans</name>
    <dbReference type="NCBI Taxonomy" id="47878"/>
    <lineage>
        <taxon>Bacteria</taxon>
        <taxon>Pseudomonadati</taxon>
        <taxon>Pseudomonadota</taxon>
        <taxon>Gammaproteobacteria</taxon>
        <taxon>Pseudomonadales</taxon>
        <taxon>Pseudomonadaceae</taxon>
        <taxon>Pseudomonas</taxon>
    </lineage>
</organism>
<dbReference type="GO" id="GO:0006865">
    <property type="term" value="P:amino acid transport"/>
    <property type="evidence" value="ECO:0007669"/>
    <property type="project" value="UniProtKB-KW"/>
</dbReference>
<feature type="domain" description="ABC transmembrane type-1" evidence="10">
    <location>
        <begin position="18"/>
        <end position="207"/>
    </location>
</feature>
<proteinExistence type="inferred from homology"/>
<evidence type="ECO:0000256" key="9">
    <source>
        <dbReference type="RuleBase" id="RU363032"/>
    </source>
</evidence>
<dbReference type="InterPro" id="IPR043429">
    <property type="entry name" value="ArtM/GltK/GlnP/TcyL/YhdX-like"/>
</dbReference>
<keyword evidence="4" id="KW-1003">Cell membrane</keyword>
<evidence type="ECO:0000259" key="10">
    <source>
        <dbReference type="PROSITE" id="PS50928"/>
    </source>
</evidence>
<evidence type="ECO:0000256" key="5">
    <source>
        <dbReference type="ARBA" id="ARBA00022692"/>
    </source>
</evidence>